<protein>
    <submittedName>
        <fullName evidence="2">Uncharacterized protein</fullName>
    </submittedName>
</protein>
<gene>
    <name evidence="2" type="ORF">MEDL_32971</name>
</gene>
<name>A0A8S3SHG9_MYTED</name>
<feature type="compositionally biased region" description="Acidic residues" evidence="1">
    <location>
        <begin position="342"/>
        <end position="355"/>
    </location>
</feature>
<feature type="region of interest" description="Disordered" evidence="1">
    <location>
        <begin position="324"/>
        <end position="373"/>
    </location>
</feature>
<keyword evidence="3" id="KW-1185">Reference proteome</keyword>
<reference evidence="2" key="1">
    <citation type="submission" date="2021-03" db="EMBL/GenBank/DDBJ databases">
        <authorList>
            <person name="Bekaert M."/>
        </authorList>
    </citation>
    <scope>NUCLEOTIDE SEQUENCE</scope>
</reference>
<dbReference type="PANTHER" id="PTHR35378">
    <property type="entry name" value="UNNAMED PRODUCT"/>
    <property type="match status" value="1"/>
</dbReference>
<dbReference type="EMBL" id="CAJPWZ010001630">
    <property type="protein sequence ID" value="CAG2219459.1"/>
    <property type="molecule type" value="Genomic_DNA"/>
</dbReference>
<dbReference type="OrthoDB" id="449340at2759"/>
<dbReference type="AlphaFoldDB" id="A0A8S3SHG9"/>
<evidence type="ECO:0000256" key="1">
    <source>
        <dbReference type="SAM" id="MobiDB-lite"/>
    </source>
</evidence>
<evidence type="ECO:0000313" key="2">
    <source>
        <dbReference type="EMBL" id="CAG2219459.1"/>
    </source>
</evidence>
<dbReference type="Proteomes" id="UP000683360">
    <property type="component" value="Unassembled WGS sequence"/>
</dbReference>
<accession>A0A8S3SHG9</accession>
<evidence type="ECO:0000313" key="3">
    <source>
        <dbReference type="Proteomes" id="UP000683360"/>
    </source>
</evidence>
<sequence>MNLRPSEIYFTQASISRKFGRCTTHKNKTIGETLDDLAEERIGIGSIPNICVMKENGKWWTADNRRLWIFRHLEKLGKCTEIPVDTINSIDSRKRTSKNGGIDVYIFKGRNPGGFWHSKVDSINNQDTSEPKDINKDVFNIPVVPSHANSQIRCTTDGILSDSKLVECNDHPVKPVEPNTGSLCITIKSDSISRIFKSEAEKMKHCLNGKPLNSGNSGMKMDFIPLEKSPSLIPQTKFVVSNTVCLQNTSDFLPKRSSPHHSIRYTPYERVRKYSSIGISKQTLACTTTSRTYTTTMLIGPIRSTLGNYKDTGHDLEDEYEYCNESESDISDESQSSSSGESSEDSDEGSSDDSDKEGSGDLDNVSSDESYYDDNSSDWYDAYSDDSDNEWFNYSPKKYSNNAFKKGLHNSAKAFQHSDRESSYIVYDSFHNSVDEFRCYAYLSKGFDDEDSCDSESSAESNVGDHKTAVLDRAYLDGCYNSDVDNMIYDYID</sequence>
<organism evidence="2 3">
    <name type="scientific">Mytilus edulis</name>
    <name type="common">Blue mussel</name>
    <dbReference type="NCBI Taxonomy" id="6550"/>
    <lineage>
        <taxon>Eukaryota</taxon>
        <taxon>Metazoa</taxon>
        <taxon>Spiralia</taxon>
        <taxon>Lophotrochozoa</taxon>
        <taxon>Mollusca</taxon>
        <taxon>Bivalvia</taxon>
        <taxon>Autobranchia</taxon>
        <taxon>Pteriomorphia</taxon>
        <taxon>Mytilida</taxon>
        <taxon>Mytiloidea</taxon>
        <taxon>Mytilidae</taxon>
        <taxon>Mytilinae</taxon>
        <taxon>Mytilus</taxon>
    </lineage>
</organism>
<dbReference type="PANTHER" id="PTHR35378:SF1">
    <property type="entry name" value="C2H2-TYPE DOMAIN-CONTAINING PROTEIN"/>
    <property type="match status" value="1"/>
</dbReference>
<proteinExistence type="predicted"/>
<comment type="caution">
    <text evidence="2">The sequence shown here is derived from an EMBL/GenBank/DDBJ whole genome shotgun (WGS) entry which is preliminary data.</text>
</comment>